<dbReference type="InterPro" id="IPR045005">
    <property type="entry name" value="BPM1-6"/>
</dbReference>
<dbReference type="CDD" id="cd18280">
    <property type="entry name" value="BTB_POZ_BPM_plant"/>
    <property type="match status" value="1"/>
</dbReference>
<comment type="pathway">
    <text evidence="1">Protein modification; protein ubiquitination.</text>
</comment>
<feature type="domain" description="BTB" evidence="3">
    <location>
        <begin position="167"/>
        <end position="234"/>
    </location>
</feature>
<dbReference type="InterPro" id="IPR056423">
    <property type="entry name" value="BACK_BPM_SPOP"/>
</dbReference>
<dbReference type="Pfam" id="PF00651">
    <property type="entry name" value="BTB"/>
    <property type="match status" value="1"/>
</dbReference>
<dbReference type="GO" id="GO:0016567">
    <property type="term" value="P:protein ubiquitination"/>
    <property type="evidence" value="ECO:0007669"/>
    <property type="project" value="InterPro"/>
</dbReference>
<evidence type="ECO:0000259" key="4">
    <source>
        <dbReference type="PROSITE" id="PS50144"/>
    </source>
</evidence>
<organism evidence="5 6">
    <name type="scientific">Eleusine coracana subsp. coracana</name>
    <dbReference type="NCBI Taxonomy" id="191504"/>
    <lineage>
        <taxon>Eukaryota</taxon>
        <taxon>Viridiplantae</taxon>
        <taxon>Streptophyta</taxon>
        <taxon>Embryophyta</taxon>
        <taxon>Tracheophyta</taxon>
        <taxon>Spermatophyta</taxon>
        <taxon>Magnoliopsida</taxon>
        <taxon>Liliopsida</taxon>
        <taxon>Poales</taxon>
        <taxon>Poaceae</taxon>
        <taxon>PACMAD clade</taxon>
        <taxon>Chloridoideae</taxon>
        <taxon>Cynodonteae</taxon>
        <taxon>Eleusininae</taxon>
        <taxon>Eleusine</taxon>
    </lineage>
</organism>
<dbReference type="PROSITE" id="PS50144">
    <property type="entry name" value="MATH"/>
    <property type="match status" value="1"/>
</dbReference>
<comment type="caution">
    <text evidence="5">The sequence shown here is derived from an EMBL/GenBank/DDBJ whole genome shotgun (WGS) entry which is preliminary data.</text>
</comment>
<dbReference type="PANTHER" id="PTHR26379:SF483">
    <property type="entry name" value="OS11G0619800 PROTEIN"/>
    <property type="match status" value="1"/>
</dbReference>
<dbReference type="Proteomes" id="UP001054889">
    <property type="component" value="Unassembled WGS sequence"/>
</dbReference>
<dbReference type="Pfam" id="PF24570">
    <property type="entry name" value="BACK_BPM_SPOP"/>
    <property type="match status" value="1"/>
</dbReference>
<comment type="similarity">
    <text evidence="2">Belongs to the Tdpoz family.</text>
</comment>
<feature type="domain" description="MATH" evidence="4">
    <location>
        <begin position="3"/>
        <end position="131"/>
    </location>
</feature>
<dbReference type="CDD" id="cd00121">
    <property type="entry name" value="MATH"/>
    <property type="match status" value="1"/>
</dbReference>
<dbReference type="SMART" id="SM00225">
    <property type="entry name" value="BTB"/>
    <property type="match status" value="1"/>
</dbReference>
<dbReference type="InterPro" id="IPR002083">
    <property type="entry name" value="MATH/TRAF_dom"/>
</dbReference>
<dbReference type="EMBL" id="BQKI01000011">
    <property type="protein sequence ID" value="GJN04937.1"/>
    <property type="molecule type" value="Genomic_DNA"/>
</dbReference>
<protein>
    <submittedName>
        <fullName evidence="5">Uncharacterized protein</fullName>
    </submittedName>
</protein>
<dbReference type="PANTHER" id="PTHR26379">
    <property type="entry name" value="BTB/POZ AND MATH DOMAIN-CONTAINING PROTEIN 1"/>
    <property type="match status" value="1"/>
</dbReference>
<dbReference type="PROSITE" id="PS50097">
    <property type="entry name" value="BTB"/>
    <property type="match status" value="1"/>
</dbReference>
<evidence type="ECO:0000256" key="2">
    <source>
        <dbReference type="ARBA" id="ARBA00010846"/>
    </source>
</evidence>
<proteinExistence type="inferred from homology"/>
<gene>
    <name evidence="5" type="primary">ga22521</name>
    <name evidence="5" type="ORF">PR202_ga22521</name>
</gene>
<dbReference type="SUPFAM" id="SSF49599">
    <property type="entry name" value="TRAF domain-like"/>
    <property type="match status" value="1"/>
</dbReference>
<dbReference type="Gene3D" id="1.25.40.420">
    <property type="match status" value="1"/>
</dbReference>
<evidence type="ECO:0000259" key="3">
    <source>
        <dbReference type="PROSITE" id="PS50097"/>
    </source>
</evidence>
<dbReference type="Pfam" id="PF22486">
    <property type="entry name" value="MATH_2"/>
    <property type="match status" value="1"/>
</dbReference>
<dbReference type="Gene3D" id="2.60.210.10">
    <property type="entry name" value="Apoptosis, Tumor Necrosis Factor Receptor Associated Protein 2, Chain A"/>
    <property type="match status" value="1"/>
</dbReference>
<dbReference type="InterPro" id="IPR000210">
    <property type="entry name" value="BTB/POZ_dom"/>
</dbReference>
<evidence type="ECO:0000313" key="6">
    <source>
        <dbReference type="Proteomes" id="UP001054889"/>
    </source>
</evidence>
<reference evidence="5" key="2">
    <citation type="submission" date="2021-12" db="EMBL/GenBank/DDBJ databases">
        <title>Resequencing data analysis of finger millet.</title>
        <authorList>
            <person name="Hatakeyama M."/>
            <person name="Aluri S."/>
            <person name="Balachadran M.T."/>
            <person name="Sivarajan S.R."/>
            <person name="Poveda L."/>
            <person name="Shimizu-Inatsugi R."/>
            <person name="Schlapbach R."/>
            <person name="Sreeman S.M."/>
            <person name="Shimizu K.K."/>
        </authorList>
    </citation>
    <scope>NUCLEOTIDE SEQUENCE</scope>
</reference>
<dbReference type="InterPro" id="IPR011333">
    <property type="entry name" value="SKP1/BTB/POZ_sf"/>
</dbReference>
<dbReference type="InterPro" id="IPR008974">
    <property type="entry name" value="TRAF-like"/>
</dbReference>
<evidence type="ECO:0000256" key="1">
    <source>
        <dbReference type="ARBA" id="ARBA00004906"/>
    </source>
</evidence>
<dbReference type="AlphaFoldDB" id="A0AAV5D2W7"/>
<reference evidence="5" key="1">
    <citation type="journal article" date="2018" name="DNA Res.">
        <title>Multiple hybrid de novo genome assembly of finger millet, an orphan allotetraploid crop.</title>
        <authorList>
            <person name="Hatakeyama M."/>
            <person name="Aluri S."/>
            <person name="Balachadran M.T."/>
            <person name="Sivarajan S.R."/>
            <person name="Patrignani A."/>
            <person name="Gruter S."/>
            <person name="Poveda L."/>
            <person name="Shimizu-Inatsugi R."/>
            <person name="Baeten J."/>
            <person name="Francoijs K.J."/>
            <person name="Nataraja K.N."/>
            <person name="Reddy Y.A.N."/>
            <person name="Phadnis S."/>
            <person name="Ravikumar R.L."/>
            <person name="Schlapbach R."/>
            <person name="Sreeman S.M."/>
            <person name="Shimizu K.K."/>
        </authorList>
    </citation>
    <scope>NUCLEOTIDE SEQUENCE</scope>
</reference>
<keyword evidence="6" id="KW-1185">Reference proteome</keyword>
<evidence type="ECO:0000313" key="5">
    <source>
        <dbReference type="EMBL" id="GJN04937.1"/>
    </source>
</evidence>
<dbReference type="SUPFAM" id="SSF54695">
    <property type="entry name" value="POZ domain"/>
    <property type="match status" value="1"/>
</dbReference>
<sequence length="332" mass="37555">METGSHELTITGYSGTKGLGVGQFISSSEFTVGGHQWLIRYYPDGFDEEHADWISVSLIRADKTGCTVEVRARYEFALLDKFGVPSFIRECRVPAKFKDHSGWNFSPFVKREELESSSYLQDDCIRISCKVTVVKFRKETAPVQFRAAPPTELHQHLGDLFASKIGADVKFVVGRETIAAHKIVLAARSSVFKAELFGPMKEERARRICIDDMEPRVFNAMLHFIYTDSLPEMDKRDSGVMAQHLLVAADRFDLKRLRLICEDILCVFIDESTIGSTLVLAEQHGCHLLKERCFKFLMSPGNMKAITETGEFEHLLRRCPSLLKELLVTVAP</sequence>
<dbReference type="Gene3D" id="3.30.710.10">
    <property type="entry name" value="Potassium Channel Kv1.1, Chain A"/>
    <property type="match status" value="1"/>
</dbReference>
<name>A0AAV5D2W7_ELECO</name>
<accession>A0AAV5D2W7</accession>